<dbReference type="InterPro" id="IPR001314">
    <property type="entry name" value="Peptidase_S1A"/>
</dbReference>
<proteinExistence type="predicted"/>
<gene>
    <name evidence="3" type="ORF">G3I71_36945</name>
</gene>
<comment type="caution">
    <text evidence="3">The sequence shown here is derived from an EMBL/GenBank/DDBJ whole genome shotgun (WGS) entry which is preliminary data.</text>
</comment>
<keyword evidence="1" id="KW-0732">Signal</keyword>
<dbReference type="Pfam" id="PF00089">
    <property type="entry name" value="Trypsin"/>
    <property type="match status" value="1"/>
</dbReference>
<dbReference type="EMBL" id="JAAGLU010000041">
    <property type="protein sequence ID" value="NEC91266.1"/>
    <property type="molecule type" value="Genomic_DNA"/>
</dbReference>
<dbReference type="InterPro" id="IPR051333">
    <property type="entry name" value="CLIP_Serine_Protease"/>
</dbReference>
<dbReference type="Gene3D" id="2.40.10.10">
    <property type="entry name" value="Trypsin-like serine proteases"/>
    <property type="match status" value="1"/>
</dbReference>
<dbReference type="SMART" id="SM00458">
    <property type="entry name" value="RICIN"/>
    <property type="match status" value="1"/>
</dbReference>
<dbReference type="GO" id="GO:0006508">
    <property type="term" value="P:proteolysis"/>
    <property type="evidence" value="ECO:0007669"/>
    <property type="project" value="UniProtKB-KW"/>
</dbReference>
<dbReference type="PANTHER" id="PTHR24260">
    <property type="match status" value="1"/>
</dbReference>
<dbReference type="InterPro" id="IPR035992">
    <property type="entry name" value="Ricin_B-like_lectins"/>
</dbReference>
<dbReference type="GO" id="GO:0004252">
    <property type="term" value="F:serine-type endopeptidase activity"/>
    <property type="evidence" value="ECO:0007669"/>
    <property type="project" value="InterPro"/>
</dbReference>
<accession>A0A6B3C4D0</accession>
<feature type="signal peptide" evidence="1">
    <location>
        <begin position="1"/>
        <end position="30"/>
    </location>
</feature>
<evidence type="ECO:0000313" key="3">
    <source>
        <dbReference type="EMBL" id="NEC91266.1"/>
    </source>
</evidence>
<feature type="domain" description="Peptidase S1" evidence="2">
    <location>
        <begin position="30"/>
        <end position="252"/>
    </location>
</feature>
<feature type="chain" id="PRO_5025367150" evidence="1">
    <location>
        <begin position="31"/>
        <end position="389"/>
    </location>
</feature>
<reference evidence="3" key="1">
    <citation type="submission" date="2020-01" db="EMBL/GenBank/DDBJ databases">
        <title>Insect and environment-associated Actinomycetes.</title>
        <authorList>
            <person name="Currrie C."/>
            <person name="Chevrette M."/>
            <person name="Carlson C."/>
            <person name="Stubbendieck R."/>
            <person name="Wendt-Pienkowski E."/>
        </authorList>
    </citation>
    <scope>NUCLEOTIDE SEQUENCE</scope>
    <source>
        <strain evidence="3">SID12501</strain>
    </source>
</reference>
<dbReference type="CDD" id="cd00161">
    <property type="entry name" value="beta-trefoil_Ricin-like"/>
    <property type="match status" value="1"/>
</dbReference>
<name>A0A6B3C4D0_9ACTN</name>
<dbReference type="InterPro" id="IPR009003">
    <property type="entry name" value="Peptidase_S1_PA"/>
</dbReference>
<keyword evidence="3" id="KW-0378">Hydrolase</keyword>
<evidence type="ECO:0000259" key="2">
    <source>
        <dbReference type="PROSITE" id="PS50240"/>
    </source>
</evidence>
<sequence>MRHTRPKRLSAFAAALLAIPVALSATTASAVTGTPAPSANATYAAQIVIGDHDRGCSGVLVARQWLLTAASCFAADPATSISVPAGKPALTTTATIGRSDLTSTAGAVREVVELVPRTDRDVVLARLDRPVTNVTPIALATAAPTMGEELTFAGYGRTATEWAPLNLHTGTLSVDASATTTATVTGKNGAAACMGDTGGPVIRTVSGIPQLAALNSRSYQGGCYGIDAAETRTGGIAARVDGLASWVTGAVNAFRPLTNVGTKRCLAVPNDSEADFTELFQWTCSNGTEQLWRLEPVAGGNGDRYQVRNSNSQKCLAMPNNNVADRTVAIQMTCASAIGERVWIHDSIGRLWNLNSNKCLTVLASDPAPGAKVVQYPCGTNTDQRWTWS</sequence>
<dbReference type="InterPro" id="IPR001254">
    <property type="entry name" value="Trypsin_dom"/>
</dbReference>
<dbReference type="SUPFAM" id="SSF50494">
    <property type="entry name" value="Trypsin-like serine proteases"/>
    <property type="match status" value="1"/>
</dbReference>
<dbReference type="SMART" id="SM00020">
    <property type="entry name" value="Tryp_SPc"/>
    <property type="match status" value="1"/>
</dbReference>
<evidence type="ECO:0000256" key="1">
    <source>
        <dbReference type="SAM" id="SignalP"/>
    </source>
</evidence>
<dbReference type="InterPro" id="IPR000772">
    <property type="entry name" value="Ricin_B_lectin"/>
</dbReference>
<dbReference type="Gene3D" id="2.80.10.50">
    <property type="match status" value="2"/>
</dbReference>
<dbReference type="SUPFAM" id="SSF50370">
    <property type="entry name" value="Ricin B-like lectins"/>
    <property type="match status" value="1"/>
</dbReference>
<keyword evidence="3" id="KW-0645">Protease</keyword>
<dbReference type="InterPro" id="IPR043504">
    <property type="entry name" value="Peptidase_S1_PA_chymotrypsin"/>
</dbReference>
<organism evidence="3">
    <name type="scientific">Streptomyces sp. SID12501</name>
    <dbReference type="NCBI Taxonomy" id="2706042"/>
    <lineage>
        <taxon>Bacteria</taxon>
        <taxon>Bacillati</taxon>
        <taxon>Actinomycetota</taxon>
        <taxon>Actinomycetes</taxon>
        <taxon>Kitasatosporales</taxon>
        <taxon>Streptomycetaceae</taxon>
        <taxon>Streptomyces</taxon>
    </lineage>
</organism>
<dbReference type="PROSITE" id="PS50240">
    <property type="entry name" value="TRYPSIN_DOM"/>
    <property type="match status" value="1"/>
</dbReference>
<dbReference type="PRINTS" id="PR00722">
    <property type="entry name" value="CHYMOTRYPSIN"/>
</dbReference>
<protein>
    <submittedName>
        <fullName evidence="3">Trypsin-like serine protease</fullName>
    </submittedName>
</protein>
<dbReference type="Pfam" id="PF00652">
    <property type="entry name" value="Ricin_B_lectin"/>
    <property type="match status" value="1"/>
</dbReference>
<dbReference type="PROSITE" id="PS50231">
    <property type="entry name" value="RICIN_B_LECTIN"/>
    <property type="match status" value="1"/>
</dbReference>
<dbReference type="AlphaFoldDB" id="A0A6B3C4D0"/>
<dbReference type="PANTHER" id="PTHR24260:SF136">
    <property type="entry name" value="GH08193P-RELATED"/>
    <property type="match status" value="1"/>
</dbReference>